<proteinExistence type="predicted"/>
<organism evidence="2 3">
    <name type="scientific">Thalassotalea eurytherma</name>
    <dbReference type="NCBI Taxonomy" id="1144278"/>
    <lineage>
        <taxon>Bacteria</taxon>
        <taxon>Pseudomonadati</taxon>
        <taxon>Pseudomonadota</taxon>
        <taxon>Gammaproteobacteria</taxon>
        <taxon>Alteromonadales</taxon>
        <taxon>Colwelliaceae</taxon>
        <taxon>Thalassotalea</taxon>
    </lineage>
</organism>
<protein>
    <recommendedName>
        <fullName evidence="4">Transposase IS701-like DDE domain-containing protein</fullName>
    </recommendedName>
</protein>
<dbReference type="EMBL" id="BSSU01000016">
    <property type="protein sequence ID" value="GLX83548.1"/>
    <property type="molecule type" value="Genomic_DNA"/>
</dbReference>
<dbReference type="Proteomes" id="UP001157133">
    <property type="component" value="Unassembled WGS sequence"/>
</dbReference>
<evidence type="ECO:0008006" key="4">
    <source>
        <dbReference type="Google" id="ProtNLM"/>
    </source>
</evidence>
<sequence>MPLYSWFSKKQHKNTNDHASHSPTFTTNEQTWPIAKVSKYHEAKALTAIKPYVESKSRALITIDDTKPSRLSPNNSSG</sequence>
<evidence type="ECO:0000313" key="2">
    <source>
        <dbReference type="EMBL" id="GLX83548.1"/>
    </source>
</evidence>
<evidence type="ECO:0000256" key="1">
    <source>
        <dbReference type="SAM" id="MobiDB-lite"/>
    </source>
</evidence>
<dbReference type="RefSeq" id="WP_284209015.1">
    <property type="nucleotide sequence ID" value="NZ_BSSU01000016.1"/>
</dbReference>
<comment type="caution">
    <text evidence="2">The sequence shown here is derived from an EMBL/GenBank/DDBJ whole genome shotgun (WGS) entry which is preliminary data.</text>
</comment>
<name>A0ABQ6H5W9_9GAMM</name>
<gene>
    <name evidence="2" type="ORF">theurythT_30010</name>
</gene>
<evidence type="ECO:0000313" key="3">
    <source>
        <dbReference type="Proteomes" id="UP001157133"/>
    </source>
</evidence>
<feature type="region of interest" description="Disordered" evidence="1">
    <location>
        <begin position="1"/>
        <end position="28"/>
    </location>
</feature>
<accession>A0ABQ6H5W9</accession>
<keyword evidence="3" id="KW-1185">Reference proteome</keyword>
<reference evidence="2 3" key="1">
    <citation type="submission" date="2023-03" db="EMBL/GenBank/DDBJ databases">
        <title>Draft genome sequence of Thalassotalea eurytherma JCM 18482T.</title>
        <authorList>
            <person name="Sawabe T."/>
        </authorList>
    </citation>
    <scope>NUCLEOTIDE SEQUENCE [LARGE SCALE GENOMIC DNA]</scope>
    <source>
        <strain evidence="2 3">JCM 18482</strain>
    </source>
</reference>